<reference evidence="5" key="1">
    <citation type="submission" date="2025-08" db="UniProtKB">
        <authorList>
            <consortium name="RefSeq"/>
        </authorList>
    </citation>
    <scope>IDENTIFICATION</scope>
</reference>
<dbReference type="Pfam" id="PF00024">
    <property type="entry name" value="PAN_1"/>
    <property type="match status" value="1"/>
</dbReference>
<dbReference type="PROSITE" id="PS50948">
    <property type="entry name" value="PAN"/>
    <property type="match status" value="1"/>
</dbReference>
<evidence type="ECO:0000259" key="3">
    <source>
        <dbReference type="PROSITE" id="PS50948"/>
    </source>
</evidence>
<dbReference type="AlphaFoldDB" id="A0A9W2Z3N7"/>
<dbReference type="SMART" id="SM00034">
    <property type="entry name" value="CLECT"/>
    <property type="match status" value="1"/>
</dbReference>
<dbReference type="SUPFAM" id="SSF56436">
    <property type="entry name" value="C-type lectin-like"/>
    <property type="match status" value="1"/>
</dbReference>
<dbReference type="Pfam" id="PF00059">
    <property type="entry name" value="Lectin_C"/>
    <property type="match status" value="1"/>
</dbReference>
<keyword evidence="1" id="KW-0732">Signal</keyword>
<feature type="domain" description="C-type lectin" evidence="2">
    <location>
        <begin position="117"/>
        <end position="235"/>
    </location>
</feature>
<proteinExistence type="predicted"/>
<dbReference type="InterPro" id="IPR001304">
    <property type="entry name" value="C-type_lectin-like"/>
</dbReference>
<evidence type="ECO:0000259" key="2">
    <source>
        <dbReference type="PROSITE" id="PS50041"/>
    </source>
</evidence>
<feature type="domain" description="Apple" evidence="3">
    <location>
        <begin position="13"/>
        <end position="99"/>
    </location>
</feature>
<dbReference type="GeneID" id="129923306"/>
<dbReference type="PANTHER" id="PTHR22801:SF63">
    <property type="entry name" value="C-TYPE LECTIN DOMAIN-CONTAINING PROTEIN"/>
    <property type="match status" value="1"/>
</dbReference>
<dbReference type="PROSITE" id="PS50041">
    <property type="entry name" value="C_TYPE_LECTIN_2"/>
    <property type="match status" value="1"/>
</dbReference>
<protein>
    <submittedName>
        <fullName evidence="5">Uncharacterized protein LOC129923306</fullName>
    </submittedName>
</protein>
<gene>
    <name evidence="5" type="primary">LOC129923306</name>
</gene>
<organism evidence="4 5">
    <name type="scientific">Biomphalaria glabrata</name>
    <name type="common">Bloodfluke planorb</name>
    <name type="synonym">Freshwater snail</name>
    <dbReference type="NCBI Taxonomy" id="6526"/>
    <lineage>
        <taxon>Eukaryota</taxon>
        <taxon>Metazoa</taxon>
        <taxon>Spiralia</taxon>
        <taxon>Lophotrochozoa</taxon>
        <taxon>Mollusca</taxon>
        <taxon>Gastropoda</taxon>
        <taxon>Heterobranchia</taxon>
        <taxon>Euthyneura</taxon>
        <taxon>Panpulmonata</taxon>
        <taxon>Hygrophila</taxon>
        <taxon>Lymnaeoidea</taxon>
        <taxon>Planorbidae</taxon>
        <taxon>Biomphalaria</taxon>
    </lineage>
</organism>
<dbReference type="InterPro" id="IPR003609">
    <property type="entry name" value="Pan_app"/>
</dbReference>
<name>A0A9W2Z3N7_BIOGL</name>
<dbReference type="OMA" id="RKERYIC"/>
<keyword evidence="4" id="KW-1185">Reference proteome</keyword>
<evidence type="ECO:0000256" key="1">
    <source>
        <dbReference type="SAM" id="SignalP"/>
    </source>
</evidence>
<dbReference type="InterPro" id="IPR050801">
    <property type="entry name" value="Ca-Dep_Lectins_ImmuneDev"/>
</dbReference>
<dbReference type="OrthoDB" id="6271941at2759"/>
<feature type="chain" id="PRO_5040879366" evidence="1">
    <location>
        <begin position="19"/>
        <end position="241"/>
    </location>
</feature>
<dbReference type="Proteomes" id="UP001165740">
    <property type="component" value="Chromosome 16"/>
</dbReference>
<sequence length="241" mass="26631">MDVRIALWMLLTCVDINAKRNVSVQFTLQKGTVAYNISPTGLVVSTSSVVSCARRCLDDEDTCNCFVFNTSSNVCTLGQCLPLKVPIQPAPQNFYVKSVTLYCNQSVANFSLRTADSVGACVWVSTTEASYDDAKTSCKDLGANLYTIKVIEKKALMLDLMNGTNVPHWIGLDCLVKGCDFRWVDDNSMLNVTFQIFSDSGPSSCNTTEKCAAFHPKYYPVNDISCSRKERYICEQAPLTI</sequence>
<dbReference type="PANTHER" id="PTHR22801">
    <property type="entry name" value="LITHOSTATHINE"/>
    <property type="match status" value="1"/>
</dbReference>
<dbReference type="Gene3D" id="3.10.100.10">
    <property type="entry name" value="Mannose-Binding Protein A, subunit A"/>
    <property type="match status" value="1"/>
</dbReference>
<evidence type="ECO:0000313" key="4">
    <source>
        <dbReference type="Proteomes" id="UP001165740"/>
    </source>
</evidence>
<dbReference type="InterPro" id="IPR016187">
    <property type="entry name" value="CTDL_fold"/>
</dbReference>
<dbReference type="InterPro" id="IPR016186">
    <property type="entry name" value="C-type_lectin-like/link_sf"/>
</dbReference>
<evidence type="ECO:0000313" key="5">
    <source>
        <dbReference type="RefSeq" id="XP_055869553.1"/>
    </source>
</evidence>
<dbReference type="CDD" id="cd00037">
    <property type="entry name" value="CLECT"/>
    <property type="match status" value="1"/>
</dbReference>
<dbReference type="RefSeq" id="XP_055869553.1">
    <property type="nucleotide sequence ID" value="XM_056013578.1"/>
</dbReference>
<feature type="signal peptide" evidence="1">
    <location>
        <begin position="1"/>
        <end position="18"/>
    </location>
</feature>
<accession>A0A9W2Z3N7</accession>